<dbReference type="Proteomes" id="UP000515129">
    <property type="component" value="Unplaced"/>
</dbReference>
<feature type="non-terminal residue" evidence="14">
    <location>
        <position position="249"/>
    </location>
</feature>
<name>A0A6P6N2H5_CARAU</name>
<dbReference type="OrthoDB" id="125363at2759"/>
<dbReference type="GO" id="GO:0030334">
    <property type="term" value="P:regulation of cell migration"/>
    <property type="evidence" value="ECO:0007669"/>
    <property type="project" value="TreeGrafter"/>
</dbReference>
<dbReference type="GO" id="GO:0002116">
    <property type="term" value="C:semaphorin receptor complex"/>
    <property type="evidence" value="ECO:0007669"/>
    <property type="project" value="TreeGrafter"/>
</dbReference>
<keyword evidence="7" id="KW-1133">Transmembrane helix</keyword>
<comment type="caution">
    <text evidence="11">Lacks conserved residue(s) required for the propagation of feature annotation.</text>
</comment>
<evidence type="ECO:0000256" key="10">
    <source>
        <dbReference type="ARBA" id="ARBA00023180"/>
    </source>
</evidence>
<evidence type="ECO:0000256" key="6">
    <source>
        <dbReference type="ARBA" id="ARBA00022737"/>
    </source>
</evidence>
<evidence type="ECO:0000313" key="13">
    <source>
        <dbReference type="Proteomes" id="UP000515129"/>
    </source>
</evidence>
<dbReference type="Pfam" id="PF24479">
    <property type="entry name" value="PSI_PlexinA-B"/>
    <property type="match status" value="1"/>
</dbReference>
<dbReference type="SMART" id="SM00423">
    <property type="entry name" value="PSI"/>
    <property type="match status" value="2"/>
</dbReference>
<feature type="domain" description="Sema" evidence="12">
    <location>
        <begin position="1"/>
        <end position="59"/>
    </location>
</feature>
<dbReference type="GO" id="GO:0007411">
    <property type="term" value="P:axon guidance"/>
    <property type="evidence" value="ECO:0007669"/>
    <property type="project" value="UniProtKB-ARBA"/>
</dbReference>
<dbReference type="Gene3D" id="2.130.10.10">
    <property type="entry name" value="YVTN repeat-like/Quinoprotein amine dehydrogenase"/>
    <property type="match status" value="1"/>
</dbReference>
<dbReference type="InterPro" id="IPR041019">
    <property type="entry name" value="TIG1_plexin"/>
</dbReference>
<keyword evidence="13" id="KW-1185">Reference proteome</keyword>
<organism evidence="13 14">
    <name type="scientific">Carassius auratus</name>
    <name type="common">Goldfish</name>
    <dbReference type="NCBI Taxonomy" id="7957"/>
    <lineage>
        <taxon>Eukaryota</taxon>
        <taxon>Metazoa</taxon>
        <taxon>Chordata</taxon>
        <taxon>Craniata</taxon>
        <taxon>Vertebrata</taxon>
        <taxon>Euteleostomi</taxon>
        <taxon>Actinopterygii</taxon>
        <taxon>Neopterygii</taxon>
        <taxon>Teleostei</taxon>
        <taxon>Ostariophysi</taxon>
        <taxon>Cypriniformes</taxon>
        <taxon>Cyprinidae</taxon>
        <taxon>Cyprininae</taxon>
        <taxon>Carassius</taxon>
    </lineage>
</organism>
<dbReference type="PANTHER" id="PTHR22625">
    <property type="entry name" value="PLEXIN"/>
    <property type="match status" value="1"/>
</dbReference>
<keyword evidence="4" id="KW-0812">Transmembrane</keyword>
<keyword evidence="8" id="KW-0472">Membrane</keyword>
<dbReference type="PANTHER" id="PTHR22625:SF37">
    <property type="entry name" value="PLEXIN-A2"/>
    <property type="match status" value="1"/>
</dbReference>
<evidence type="ECO:0000256" key="3">
    <source>
        <dbReference type="ARBA" id="ARBA00022553"/>
    </source>
</evidence>
<dbReference type="PROSITE" id="PS51004">
    <property type="entry name" value="SEMA"/>
    <property type="match status" value="1"/>
</dbReference>
<dbReference type="InterPro" id="IPR036352">
    <property type="entry name" value="Semap_dom_sf"/>
</dbReference>
<keyword evidence="9" id="KW-1015">Disulfide bond</keyword>
<dbReference type="Pfam" id="PF01437">
    <property type="entry name" value="PSI"/>
    <property type="match status" value="1"/>
</dbReference>
<dbReference type="KEGG" id="caua:113074107"/>
<dbReference type="Pfam" id="PF17960">
    <property type="entry name" value="TIG_plexin"/>
    <property type="match status" value="1"/>
</dbReference>
<dbReference type="InterPro" id="IPR016201">
    <property type="entry name" value="PSI"/>
</dbReference>
<evidence type="ECO:0000256" key="1">
    <source>
        <dbReference type="ARBA" id="ARBA00004251"/>
    </source>
</evidence>
<keyword evidence="3" id="KW-0597">Phosphoprotein</keyword>
<dbReference type="SUPFAM" id="SSF103575">
    <property type="entry name" value="Plexin repeat"/>
    <property type="match status" value="1"/>
</dbReference>
<gene>
    <name evidence="14" type="primary">LOC113074107</name>
</gene>
<comment type="subcellular location">
    <subcellularLocation>
        <location evidence="1">Cell membrane</location>
        <topology evidence="1">Single-pass type I membrane protein</topology>
    </subcellularLocation>
</comment>
<evidence type="ECO:0000256" key="5">
    <source>
        <dbReference type="ARBA" id="ARBA00022729"/>
    </source>
</evidence>
<dbReference type="Gene3D" id="2.60.40.10">
    <property type="entry name" value="Immunoglobulins"/>
    <property type="match status" value="1"/>
</dbReference>
<reference evidence="14" key="1">
    <citation type="submission" date="2025-08" db="UniProtKB">
        <authorList>
            <consortium name="RefSeq"/>
        </authorList>
    </citation>
    <scope>IDENTIFICATION</scope>
    <source>
        <strain evidence="14">Wakin</strain>
        <tissue evidence="14">Muscle</tissue>
    </source>
</reference>
<dbReference type="AlphaFoldDB" id="A0A6P6N2H5"/>
<dbReference type="GeneID" id="113074107"/>
<evidence type="ECO:0000256" key="2">
    <source>
        <dbReference type="ARBA" id="ARBA00022475"/>
    </source>
</evidence>
<dbReference type="SUPFAM" id="SSF101912">
    <property type="entry name" value="Sema domain"/>
    <property type="match status" value="1"/>
</dbReference>
<keyword evidence="6" id="KW-0677">Repeat</keyword>
<dbReference type="GO" id="GO:0017154">
    <property type="term" value="F:semaphorin receptor activity"/>
    <property type="evidence" value="ECO:0007669"/>
    <property type="project" value="InterPro"/>
</dbReference>
<dbReference type="InterPro" id="IPR001627">
    <property type="entry name" value="Semap_dom"/>
</dbReference>
<evidence type="ECO:0000259" key="12">
    <source>
        <dbReference type="PROSITE" id="PS51004"/>
    </source>
</evidence>
<proteinExistence type="predicted"/>
<dbReference type="InterPro" id="IPR002165">
    <property type="entry name" value="Plexin_repeat"/>
</dbReference>
<evidence type="ECO:0000313" key="14">
    <source>
        <dbReference type="RefSeq" id="XP_026102619.1"/>
    </source>
</evidence>
<protein>
    <submittedName>
        <fullName evidence="14">Plexin-A2-like</fullName>
    </submittedName>
</protein>
<evidence type="ECO:0000256" key="7">
    <source>
        <dbReference type="ARBA" id="ARBA00022989"/>
    </source>
</evidence>
<evidence type="ECO:0000256" key="4">
    <source>
        <dbReference type="ARBA" id="ARBA00022692"/>
    </source>
</evidence>
<dbReference type="RefSeq" id="XP_026102619.1">
    <property type="nucleotide sequence ID" value="XM_026246834.1"/>
</dbReference>
<keyword evidence="2" id="KW-1003">Cell membrane</keyword>
<dbReference type="FunFam" id="2.60.40.10:FF:000131">
    <property type="entry name" value="Plexin A2"/>
    <property type="match status" value="1"/>
</dbReference>
<accession>A0A6P6N2H5</accession>
<sequence length="249" mass="27495">MTGRDSSQIRVDGPPQGGVQYETLPVIKDGSPILRDMAFSLDNSYIYVMSERQVTRVPIESCEQYGTCGECLSSGDPHCGWCVLHNICSQRDRCERANEPYRFAATLTQCVKATVYPDSIAVSEPSVPLLVKVTDVPDLSAGITCSFGNLTEVEGRVDGNQILCTSPAAKDVPIIPTDQDWSGVELRLNSKETGQMLISTEVKFYNCSVHQLCLSCVTSSFRCHWCKYRNLCTHDPSSCSFQRDASMPQ</sequence>
<evidence type="ECO:0000256" key="9">
    <source>
        <dbReference type="ARBA" id="ARBA00023157"/>
    </source>
</evidence>
<evidence type="ECO:0000256" key="8">
    <source>
        <dbReference type="ARBA" id="ARBA00023136"/>
    </source>
</evidence>
<keyword evidence="10" id="KW-0325">Glycoprotein</keyword>
<dbReference type="InterPro" id="IPR031148">
    <property type="entry name" value="Plexin"/>
</dbReference>
<evidence type="ECO:0000256" key="11">
    <source>
        <dbReference type="PROSITE-ProRule" id="PRU00352"/>
    </source>
</evidence>
<dbReference type="InterPro" id="IPR013783">
    <property type="entry name" value="Ig-like_fold"/>
</dbReference>
<keyword evidence="5" id="KW-0732">Signal</keyword>
<dbReference type="InterPro" id="IPR015943">
    <property type="entry name" value="WD40/YVTN_repeat-like_dom_sf"/>
</dbReference>
<dbReference type="GO" id="GO:0005886">
    <property type="term" value="C:plasma membrane"/>
    <property type="evidence" value="ECO:0007669"/>
    <property type="project" value="UniProtKB-SubCell"/>
</dbReference>